<proteinExistence type="predicted"/>
<keyword evidence="1" id="KW-0812">Transmembrane</keyword>
<keyword evidence="3" id="KW-1185">Reference proteome</keyword>
<keyword evidence="1" id="KW-0472">Membrane</keyword>
<organism evidence="2 3">
    <name type="scientific">Takifugu flavidus</name>
    <name type="common">sansaifugu</name>
    <dbReference type="NCBI Taxonomy" id="433684"/>
    <lineage>
        <taxon>Eukaryota</taxon>
        <taxon>Metazoa</taxon>
        <taxon>Chordata</taxon>
        <taxon>Craniata</taxon>
        <taxon>Vertebrata</taxon>
        <taxon>Euteleostomi</taxon>
        <taxon>Actinopterygii</taxon>
        <taxon>Neopterygii</taxon>
        <taxon>Teleostei</taxon>
        <taxon>Neoteleostei</taxon>
        <taxon>Acanthomorphata</taxon>
        <taxon>Eupercaria</taxon>
        <taxon>Tetraodontiformes</taxon>
        <taxon>Tetradontoidea</taxon>
        <taxon>Tetraodontidae</taxon>
        <taxon>Takifugu</taxon>
    </lineage>
</organism>
<name>A0A5C6MRK1_9TELE</name>
<evidence type="ECO:0000313" key="2">
    <source>
        <dbReference type="EMBL" id="TWW57429.1"/>
    </source>
</evidence>
<reference evidence="2 3" key="1">
    <citation type="submission" date="2019-04" db="EMBL/GenBank/DDBJ databases">
        <title>Chromosome genome assembly for Takifugu flavidus.</title>
        <authorList>
            <person name="Xiao S."/>
        </authorList>
    </citation>
    <scope>NUCLEOTIDE SEQUENCE [LARGE SCALE GENOMIC DNA]</scope>
    <source>
        <strain evidence="2">HTHZ2018</strain>
        <tissue evidence="2">Muscle</tissue>
    </source>
</reference>
<comment type="caution">
    <text evidence="2">The sequence shown here is derived from an EMBL/GenBank/DDBJ whole genome shotgun (WGS) entry which is preliminary data.</text>
</comment>
<accession>A0A5C6MRK1</accession>
<dbReference type="AlphaFoldDB" id="A0A5C6MRK1"/>
<protein>
    <submittedName>
        <fullName evidence="2">Sodium/glucose cotransporter 4</fullName>
    </submittedName>
</protein>
<gene>
    <name evidence="2" type="ORF">D4764_07G0001480</name>
</gene>
<keyword evidence="1" id="KW-1133">Transmembrane helix</keyword>
<dbReference type="Proteomes" id="UP000324091">
    <property type="component" value="Chromosome 7"/>
</dbReference>
<evidence type="ECO:0000256" key="1">
    <source>
        <dbReference type="SAM" id="Phobius"/>
    </source>
</evidence>
<evidence type="ECO:0000313" key="3">
    <source>
        <dbReference type="Proteomes" id="UP000324091"/>
    </source>
</evidence>
<feature type="transmembrane region" description="Helical" evidence="1">
    <location>
        <begin position="108"/>
        <end position="127"/>
    </location>
</feature>
<dbReference type="EMBL" id="RHFK02000020">
    <property type="protein sequence ID" value="TWW57429.1"/>
    <property type="molecule type" value="Genomic_DNA"/>
</dbReference>
<sequence length="128" mass="14732">MGYDTVFMYCKSFHKINAEPQPLYRLTWWSRFSQKHRVDLVNQVVTTETLDLEPTNDSEEEPKKPVPCWRRAALVICGLSGSGSGPVAPEKENSELNSLQEKPLWRNVCNINALLLLTINVFLYGYWV</sequence>